<feature type="region of interest" description="Disordered" evidence="1">
    <location>
        <begin position="1"/>
        <end position="21"/>
    </location>
</feature>
<dbReference type="Proteomes" id="UP000054771">
    <property type="component" value="Unassembled WGS sequence"/>
</dbReference>
<organism evidence="2 3">
    <name type="scientific">Aspergillus calidoustus</name>
    <dbReference type="NCBI Taxonomy" id="454130"/>
    <lineage>
        <taxon>Eukaryota</taxon>
        <taxon>Fungi</taxon>
        <taxon>Dikarya</taxon>
        <taxon>Ascomycota</taxon>
        <taxon>Pezizomycotina</taxon>
        <taxon>Eurotiomycetes</taxon>
        <taxon>Eurotiomycetidae</taxon>
        <taxon>Eurotiales</taxon>
        <taxon>Aspergillaceae</taxon>
        <taxon>Aspergillus</taxon>
        <taxon>Aspergillus subgen. Nidulantes</taxon>
    </lineage>
</organism>
<gene>
    <name evidence="2" type="ORF">ASPCAL03266</name>
</gene>
<proteinExistence type="predicted"/>
<protein>
    <submittedName>
        <fullName evidence="2">Uncharacterized protein</fullName>
    </submittedName>
</protein>
<dbReference type="EMBL" id="CDMC01000002">
    <property type="protein sequence ID" value="CEN60834.1"/>
    <property type="molecule type" value="Genomic_DNA"/>
</dbReference>
<accession>A0A0U5CP43</accession>
<name>A0A0U5CP43_ASPCI</name>
<keyword evidence="3" id="KW-1185">Reference proteome</keyword>
<evidence type="ECO:0000313" key="2">
    <source>
        <dbReference type="EMBL" id="CEN60834.1"/>
    </source>
</evidence>
<evidence type="ECO:0000313" key="3">
    <source>
        <dbReference type="Proteomes" id="UP000054771"/>
    </source>
</evidence>
<sequence length="224" mass="24115">MPAIARPEAEAEAGGQARAQARARPGVRVIHTFAGAGQIIEDVWSASPSASTSPGSSSPAVMETDEEMDNGDGVEAIDAEVEAWWMTPIEQACLEFCIELMNQRHCTHEYESALVCAMAVQGWGEARWRDPSSYPPILSRVLKVARFMVVQKALWLDPHAKEIIRMWTGQWQPGSGSSPVTWPLASVDDQLVDIHPGDPPIGLPSGSPSGLGLGVGGKLFHDHV</sequence>
<dbReference type="AlphaFoldDB" id="A0A0U5CP43"/>
<evidence type="ECO:0000256" key="1">
    <source>
        <dbReference type="SAM" id="MobiDB-lite"/>
    </source>
</evidence>
<dbReference type="OrthoDB" id="4508503at2759"/>
<feature type="compositionally biased region" description="Low complexity" evidence="1">
    <location>
        <begin position="46"/>
        <end position="60"/>
    </location>
</feature>
<reference evidence="3" key="1">
    <citation type="journal article" date="2016" name="Genome Announc.">
        <title>Draft genome sequences of fungus Aspergillus calidoustus.</title>
        <authorList>
            <person name="Horn F."/>
            <person name="Linde J."/>
            <person name="Mattern D.J."/>
            <person name="Walther G."/>
            <person name="Guthke R."/>
            <person name="Scherlach K."/>
            <person name="Martin K."/>
            <person name="Brakhage A.A."/>
            <person name="Petzke L."/>
            <person name="Valiante V."/>
        </authorList>
    </citation>
    <scope>NUCLEOTIDE SEQUENCE [LARGE SCALE GENOMIC DNA]</scope>
    <source>
        <strain evidence="3">SF006504</strain>
    </source>
</reference>
<feature type="region of interest" description="Disordered" evidence="1">
    <location>
        <begin position="46"/>
        <end position="70"/>
    </location>
</feature>
<dbReference type="STRING" id="454130.A0A0U5CP43"/>